<keyword evidence="3" id="KW-0963">Cytoplasm</keyword>
<evidence type="ECO:0000313" key="5">
    <source>
        <dbReference type="EMBL" id="ATE53171.1"/>
    </source>
</evidence>
<comment type="similarity">
    <text evidence="2">Belongs to the EspG family.</text>
</comment>
<organism evidence="5 6">
    <name type="scientific">Actinosynnema pretiosum</name>
    <dbReference type="NCBI Taxonomy" id="42197"/>
    <lineage>
        <taxon>Bacteria</taxon>
        <taxon>Bacillati</taxon>
        <taxon>Actinomycetota</taxon>
        <taxon>Actinomycetes</taxon>
        <taxon>Pseudonocardiales</taxon>
        <taxon>Pseudonocardiaceae</taxon>
        <taxon>Actinosynnema</taxon>
    </lineage>
</organism>
<keyword evidence="4" id="KW-0143">Chaperone</keyword>
<name>A0A290Z2A8_9PSEU</name>
<keyword evidence="6" id="KW-1185">Reference proteome</keyword>
<dbReference type="Proteomes" id="UP000218505">
    <property type="component" value="Chromosome"/>
</dbReference>
<protein>
    <submittedName>
        <fullName evidence="5">ESX secretion-associated protein EspG</fullName>
    </submittedName>
</protein>
<evidence type="ECO:0000313" key="6">
    <source>
        <dbReference type="Proteomes" id="UP000218505"/>
    </source>
</evidence>
<dbReference type="RefSeq" id="WP_096492127.1">
    <property type="nucleotide sequence ID" value="NZ_CP023445.1"/>
</dbReference>
<evidence type="ECO:0000256" key="4">
    <source>
        <dbReference type="ARBA" id="ARBA00023186"/>
    </source>
</evidence>
<dbReference type="InterPro" id="IPR025734">
    <property type="entry name" value="EspG"/>
</dbReference>
<evidence type="ECO:0000256" key="3">
    <source>
        <dbReference type="ARBA" id="ARBA00022490"/>
    </source>
</evidence>
<dbReference type="Pfam" id="PF14011">
    <property type="entry name" value="ESX-1_EspG"/>
    <property type="match status" value="1"/>
</dbReference>
<accession>A0A290Z2A8</accession>
<dbReference type="AlphaFoldDB" id="A0A290Z2A8"/>
<sequence length="254" mass="27809">MRFVLSKVELELCWERLGLGELPTILSFPSHGATHDERRALHVEAWRALERRDLAGGSELSPSVAGRLQLLAAPEREVDARLRLDGGPRVRALAATRRGHGLLAVLTSDRITVTDVAHHCLADAVVALLPPHPAPRARSISLLATELDAAVERSNDSPARLERLLHEAGLGHQDARQVREVLGDVQRTGQFGASSRTGRTGRRRGPYAINFYDTARGRWQFTRKPSPDGRQWATLAPADHPRLVSAVAELLAAT</sequence>
<evidence type="ECO:0000256" key="1">
    <source>
        <dbReference type="ARBA" id="ARBA00004496"/>
    </source>
</evidence>
<dbReference type="KEGG" id="apre:CNX65_07605"/>
<gene>
    <name evidence="5" type="ORF">CNX65_07605</name>
</gene>
<dbReference type="EMBL" id="CP023445">
    <property type="protein sequence ID" value="ATE53171.1"/>
    <property type="molecule type" value="Genomic_DNA"/>
</dbReference>
<comment type="subcellular location">
    <subcellularLocation>
        <location evidence="1">Cytoplasm</location>
    </subcellularLocation>
</comment>
<proteinExistence type="inferred from homology"/>
<evidence type="ECO:0000256" key="2">
    <source>
        <dbReference type="ARBA" id="ARBA00006411"/>
    </source>
</evidence>
<reference evidence="5" key="1">
    <citation type="submission" date="2017-09" db="EMBL/GenBank/DDBJ databases">
        <title>Complete Genome Sequence of ansamitocin-producing Bacterium Actinosynnema pretiosum X47.</title>
        <authorList>
            <person name="Cao G."/>
            <person name="Zong G."/>
            <person name="Zhong C."/>
            <person name="Fu J."/>
        </authorList>
    </citation>
    <scope>NUCLEOTIDE SEQUENCE [LARGE SCALE GENOMIC DNA]</scope>
    <source>
        <strain evidence="5">X47</strain>
    </source>
</reference>